<sequence length="853" mass="97393">MPQTITRLCKRCTGSRKVRYIVFTMLIILLSVKLELYVLRRLSKTRLFFHKGFVLDTPGCKLPDYDPFHWTVRAYYQNKSSAGKVLCDETGDLVTFEDRLTPVLNERVLASRYNATPQDIACFYAEMLRNMSSPFPDKTAVEGRWSKVEFGRPLRRGEYISLRCDRAHVGTIYRRHALLARKKRSVQGHDKHERQKRLNVLVLGIDSVSRLATIRHMPLTRRYLMGEMNAFEFVGYTKLGTASVHSQLPLLTGLPSKAVDRMFAKMHYDALPHLMSVYRKRGYHTLFLEEYADYGLFTYGAQRFGFKKAPADYYPRAIMREFDSPTCSVLRYIQDLFSFDDQLLFAYVWLTDFLHGDFNGAGVVDAPVESLLRNLSSSGVLRRTALLVISDHGLRFGSARRTEMGRIEDLTPSFFLALPEHFLGSTRRPRYTYSGISLFRGISPERTCANVSVPPDFCACADSRSLPADPEHVRRLANAIMAHINGVVRSAFPGKCVEWHIDEVEEVKLTKVNETQGHEEVRFSVTISTEPSAYFDVHGWISNETSNWDLHIEDLDRLDEFDNQAKCVSSQHTARKMCRCKEYNDNAEPWSWAKPCSHIARTPPDLLKRDQTTPNPRKRLVYRSAVFGAASRRTATLRVRPTSTHRPRASTVERVPWAQRPGINCRGVDLRDFTRPHQEPSYGIGQTVYARRLRLGDLIGSEKKTVRYCLTISRSTPYVKCWAILRWASGPWENPEPYLLLPRLRVLPPVPLRGDQARERARGRAKALTLCADGHTQGSAHEHAQAEGVHRGAGPLGAASRHQLPRSGPPGLHAARPRTELRHRTDGLRTTSSIRRPHRLRQKNCTLLLDYFA</sequence>
<evidence type="ECO:0000256" key="1">
    <source>
        <dbReference type="SAM" id="MobiDB-lite"/>
    </source>
</evidence>
<name>A0A9J6DIP6_RHIMP</name>
<feature type="transmembrane region" description="Helical" evidence="2">
    <location>
        <begin position="20"/>
        <end position="39"/>
    </location>
</feature>
<accession>A0A9J6DIP6</accession>
<proteinExistence type="predicted"/>
<keyword evidence="2" id="KW-0472">Membrane</keyword>
<evidence type="ECO:0000313" key="3">
    <source>
        <dbReference type="EMBL" id="KAH8021935.1"/>
    </source>
</evidence>
<feature type="compositionally biased region" description="Basic and acidic residues" evidence="1">
    <location>
        <begin position="817"/>
        <end position="827"/>
    </location>
</feature>
<reference evidence="3" key="2">
    <citation type="submission" date="2021-09" db="EMBL/GenBank/DDBJ databases">
        <authorList>
            <person name="Jia N."/>
            <person name="Wang J."/>
            <person name="Shi W."/>
            <person name="Du L."/>
            <person name="Sun Y."/>
            <person name="Zhan W."/>
            <person name="Jiang J."/>
            <person name="Wang Q."/>
            <person name="Zhang B."/>
            <person name="Ji P."/>
            <person name="Sakyi L.B."/>
            <person name="Cui X."/>
            <person name="Yuan T."/>
            <person name="Jiang B."/>
            <person name="Yang W."/>
            <person name="Lam T.T.-Y."/>
            <person name="Chang Q."/>
            <person name="Ding S."/>
            <person name="Wang X."/>
            <person name="Zhu J."/>
            <person name="Ruan X."/>
            <person name="Zhao L."/>
            <person name="Wei J."/>
            <person name="Que T."/>
            <person name="Du C."/>
            <person name="Cheng J."/>
            <person name="Dai P."/>
            <person name="Han X."/>
            <person name="Huang E."/>
            <person name="Gao Y."/>
            <person name="Liu J."/>
            <person name="Shao H."/>
            <person name="Ye R."/>
            <person name="Li L."/>
            <person name="Wei W."/>
            <person name="Wang X."/>
            <person name="Wang C."/>
            <person name="Huo Q."/>
            <person name="Li W."/>
            <person name="Guo W."/>
            <person name="Chen H."/>
            <person name="Chen S."/>
            <person name="Zhou L."/>
            <person name="Zhou L."/>
            <person name="Ni X."/>
            <person name="Tian J."/>
            <person name="Zhou Y."/>
            <person name="Sheng Y."/>
            <person name="Liu T."/>
            <person name="Pan Y."/>
            <person name="Xia L."/>
            <person name="Li J."/>
            <person name="Zhao F."/>
            <person name="Cao W."/>
        </authorList>
    </citation>
    <scope>NUCLEOTIDE SEQUENCE</scope>
    <source>
        <strain evidence="3">Rmic-2018</strain>
        <tissue evidence="3">Larvae</tissue>
    </source>
</reference>
<evidence type="ECO:0000313" key="4">
    <source>
        <dbReference type="Proteomes" id="UP000821866"/>
    </source>
</evidence>
<dbReference type="Pfam" id="PF02995">
    <property type="entry name" value="DUF229"/>
    <property type="match status" value="2"/>
</dbReference>
<reference evidence="3" key="1">
    <citation type="journal article" date="2020" name="Cell">
        <title>Large-Scale Comparative Analyses of Tick Genomes Elucidate Their Genetic Diversity and Vector Capacities.</title>
        <authorList>
            <consortium name="Tick Genome and Microbiome Consortium (TIGMIC)"/>
            <person name="Jia N."/>
            <person name="Wang J."/>
            <person name="Shi W."/>
            <person name="Du L."/>
            <person name="Sun Y."/>
            <person name="Zhan W."/>
            <person name="Jiang J.F."/>
            <person name="Wang Q."/>
            <person name="Zhang B."/>
            <person name="Ji P."/>
            <person name="Bell-Sakyi L."/>
            <person name="Cui X.M."/>
            <person name="Yuan T.T."/>
            <person name="Jiang B.G."/>
            <person name="Yang W.F."/>
            <person name="Lam T.T."/>
            <person name="Chang Q.C."/>
            <person name="Ding S.J."/>
            <person name="Wang X.J."/>
            <person name="Zhu J.G."/>
            <person name="Ruan X.D."/>
            <person name="Zhao L."/>
            <person name="Wei J.T."/>
            <person name="Ye R.Z."/>
            <person name="Que T.C."/>
            <person name="Du C.H."/>
            <person name="Zhou Y.H."/>
            <person name="Cheng J.X."/>
            <person name="Dai P.F."/>
            <person name="Guo W.B."/>
            <person name="Han X.H."/>
            <person name="Huang E.J."/>
            <person name="Li L.F."/>
            <person name="Wei W."/>
            <person name="Gao Y.C."/>
            <person name="Liu J.Z."/>
            <person name="Shao H.Z."/>
            <person name="Wang X."/>
            <person name="Wang C.C."/>
            <person name="Yang T.C."/>
            <person name="Huo Q.B."/>
            <person name="Li W."/>
            <person name="Chen H.Y."/>
            <person name="Chen S.E."/>
            <person name="Zhou L.G."/>
            <person name="Ni X.B."/>
            <person name="Tian J.H."/>
            <person name="Sheng Y."/>
            <person name="Liu T."/>
            <person name="Pan Y.S."/>
            <person name="Xia L.Y."/>
            <person name="Li J."/>
            <person name="Zhao F."/>
            <person name="Cao W.C."/>
        </authorList>
    </citation>
    <scope>NUCLEOTIDE SEQUENCE</scope>
    <source>
        <strain evidence="3">Rmic-2018</strain>
    </source>
</reference>
<dbReference type="Proteomes" id="UP000821866">
    <property type="component" value="Chromosome 7"/>
</dbReference>
<feature type="region of interest" description="Disordered" evidence="1">
    <location>
        <begin position="775"/>
        <end position="837"/>
    </location>
</feature>
<gene>
    <name evidence="3" type="ORF">HPB51_018784</name>
</gene>
<organism evidence="3 4">
    <name type="scientific">Rhipicephalus microplus</name>
    <name type="common">Cattle tick</name>
    <name type="synonym">Boophilus microplus</name>
    <dbReference type="NCBI Taxonomy" id="6941"/>
    <lineage>
        <taxon>Eukaryota</taxon>
        <taxon>Metazoa</taxon>
        <taxon>Ecdysozoa</taxon>
        <taxon>Arthropoda</taxon>
        <taxon>Chelicerata</taxon>
        <taxon>Arachnida</taxon>
        <taxon>Acari</taxon>
        <taxon>Parasitiformes</taxon>
        <taxon>Ixodida</taxon>
        <taxon>Ixodoidea</taxon>
        <taxon>Ixodidae</taxon>
        <taxon>Rhipicephalinae</taxon>
        <taxon>Rhipicephalus</taxon>
        <taxon>Boophilus</taxon>
    </lineage>
</organism>
<feature type="compositionally biased region" description="Basic and acidic residues" evidence="1">
    <location>
        <begin position="780"/>
        <end position="790"/>
    </location>
</feature>
<dbReference type="InterPro" id="IPR004245">
    <property type="entry name" value="DUF229"/>
</dbReference>
<dbReference type="GO" id="GO:0005615">
    <property type="term" value="C:extracellular space"/>
    <property type="evidence" value="ECO:0007669"/>
    <property type="project" value="TreeGrafter"/>
</dbReference>
<keyword evidence="2" id="KW-0812">Transmembrane</keyword>
<comment type="caution">
    <text evidence="3">The sequence shown here is derived from an EMBL/GenBank/DDBJ whole genome shotgun (WGS) entry which is preliminary data.</text>
</comment>
<dbReference type="AlphaFoldDB" id="A0A9J6DIP6"/>
<dbReference type="PANTHER" id="PTHR10974">
    <property type="entry name" value="FI08016P-RELATED"/>
    <property type="match status" value="1"/>
</dbReference>
<dbReference type="CDD" id="cd16021">
    <property type="entry name" value="ALP_like"/>
    <property type="match status" value="1"/>
</dbReference>
<dbReference type="Gene3D" id="3.40.720.10">
    <property type="entry name" value="Alkaline Phosphatase, subunit A"/>
    <property type="match status" value="1"/>
</dbReference>
<keyword evidence="4" id="KW-1185">Reference proteome</keyword>
<dbReference type="EMBL" id="JABSTU010000009">
    <property type="protein sequence ID" value="KAH8021935.1"/>
    <property type="molecule type" value="Genomic_DNA"/>
</dbReference>
<evidence type="ECO:0000256" key="2">
    <source>
        <dbReference type="SAM" id="Phobius"/>
    </source>
</evidence>
<dbReference type="VEuPathDB" id="VectorBase:LOC119168267"/>
<dbReference type="PANTHER" id="PTHR10974:SF1">
    <property type="entry name" value="FI08016P-RELATED"/>
    <property type="match status" value="1"/>
</dbReference>
<keyword evidence="2" id="KW-1133">Transmembrane helix</keyword>
<protein>
    <submittedName>
        <fullName evidence="3">Uncharacterized protein</fullName>
    </submittedName>
</protein>
<dbReference type="SUPFAM" id="SSF53649">
    <property type="entry name" value="Alkaline phosphatase-like"/>
    <property type="match status" value="1"/>
</dbReference>
<dbReference type="InterPro" id="IPR017850">
    <property type="entry name" value="Alkaline_phosphatase_core_sf"/>
</dbReference>